<dbReference type="InterPro" id="IPR036259">
    <property type="entry name" value="MFS_trans_sf"/>
</dbReference>
<evidence type="ECO:0000256" key="2">
    <source>
        <dbReference type="ARBA" id="ARBA00022475"/>
    </source>
</evidence>
<feature type="transmembrane region" description="Helical" evidence="6">
    <location>
        <begin position="321"/>
        <end position="343"/>
    </location>
</feature>
<dbReference type="InterPro" id="IPR052425">
    <property type="entry name" value="Uncharacterized_MFS-type"/>
</dbReference>
<evidence type="ECO:0000256" key="3">
    <source>
        <dbReference type="ARBA" id="ARBA00022692"/>
    </source>
</evidence>
<dbReference type="PANTHER" id="PTHR42688:SF1">
    <property type="entry name" value="BLR5212 PROTEIN"/>
    <property type="match status" value="1"/>
</dbReference>
<comment type="subcellular location">
    <subcellularLocation>
        <location evidence="1">Cell membrane</location>
        <topology evidence="1">Multi-pass membrane protein</topology>
    </subcellularLocation>
</comment>
<evidence type="ECO:0000256" key="4">
    <source>
        <dbReference type="ARBA" id="ARBA00022989"/>
    </source>
</evidence>
<dbReference type="EMBL" id="DRWN01000026">
    <property type="protein sequence ID" value="HHK68191.1"/>
    <property type="molecule type" value="Genomic_DNA"/>
</dbReference>
<feature type="transmembrane region" description="Helical" evidence="6">
    <location>
        <begin position="260"/>
        <end position="277"/>
    </location>
</feature>
<keyword evidence="2" id="KW-1003">Cell membrane</keyword>
<feature type="transmembrane region" description="Helical" evidence="6">
    <location>
        <begin position="233"/>
        <end position="253"/>
    </location>
</feature>
<evidence type="ECO:0000313" key="7">
    <source>
        <dbReference type="EMBL" id="HHK68191.1"/>
    </source>
</evidence>
<feature type="transmembrane region" description="Helical" evidence="6">
    <location>
        <begin position="77"/>
        <end position="103"/>
    </location>
</feature>
<name>A0A7C5QD86_CALS0</name>
<dbReference type="GO" id="GO:0005886">
    <property type="term" value="C:plasma membrane"/>
    <property type="evidence" value="ECO:0007669"/>
    <property type="project" value="UniProtKB-SubCell"/>
</dbReference>
<keyword evidence="5 6" id="KW-0472">Membrane</keyword>
<dbReference type="Gene3D" id="1.20.1250.20">
    <property type="entry name" value="MFS general substrate transporter like domains"/>
    <property type="match status" value="2"/>
</dbReference>
<dbReference type="AlphaFoldDB" id="A0A7C5QD86"/>
<accession>A0A7C5QD86</accession>
<feature type="transmembrane region" description="Helical" evidence="6">
    <location>
        <begin position="283"/>
        <end position="300"/>
    </location>
</feature>
<dbReference type="PANTHER" id="PTHR42688">
    <property type="entry name" value="CONSERVED PROTEIN"/>
    <property type="match status" value="1"/>
</dbReference>
<evidence type="ECO:0000256" key="6">
    <source>
        <dbReference type="SAM" id="Phobius"/>
    </source>
</evidence>
<dbReference type="InterPro" id="IPR011701">
    <property type="entry name" value="MFS"/>
</dbReference>
<sequence length="375" mass="39690">MSTGYRVILVLGLASLLGDFVYEGGRAILPDYMRQLGMNALLVGASLGLAEFAGWAARPLGGFIADKTGRYALVVRLGYGGLIVIPLMAFAQTWLPLVGLAFAERVFRGVRSPSRDAMLARLKGEVGLGTAFGIHEFMDQAGATAGPLLAIAILAIHNSTPAVYLYMAIPYTLLLISLLFIPEYSEPPRLFKQMRPSKRIFLYSAAAGLNSAGLLPLPLVLYMISVEMGEGSLYIPAAYAVAMVVDAVAGLMLGRAFDKWGGKVIATAVLISIFPALFINAPLVLLMLCSLLIGVVIGAQESVFRAMVAHLAGREGLGGSYALYGLAVGMGSAAAGVAYGYMIEADVPLLLTILYAVTVQATALTLLAHIMRQKQ</sequence>
<protein>
    <submittedName>
        <fullName evidence="7">MFS transporter</fullName>
    </submittedName>
</protein>
<reference evidence="7" key="1">
    <citation type="journal article" date="2020" name="mSystems">
        <title>Genome- and Community-Level Interaction Insights into Carbon Utilization and Element Cycling Functions of Hydrothermarchaeota in Hydrothermal Sediment.</title>
        <authorList>
            <person name="Zhou Z."/>
            <person name="Liu Y."/>
            <person name="Xu W."/>
            <person name="Pan J."/>
            <person name="Luo Z.H."/>
            <person name="Li M."/>
        </authorList>
    </citation>
    <scope>NUCLEOTIDE SEQUENCE [LARGE SCALE GENOMIC DNA]</scope>
    <source>
        <strain evidence="7">SpSt-1056</strain>
    </source>
</reference>
<comment type="caution">
    <text evidence="7">The sequence shown here is derived from an EMBL/GenBank/DDBJ whole genome shotgun (WGS) entry which is preliminary data.</text>
</comment>
<organism evidence="7">
    <name type="scientific">Caldiarchaeum subterraneum</name>
    <dbReference type="NCBI Taxonomy" id="311458"/>
    <lineage>
        <taxon>Archaea</taxon>
        <taxon>Nitrososphaerota</taxon>
        <taxon>Candidatus Caldarchaeales</taxon>
        <taxon>Candidatus Caldarchaeaceae</taxon>
        <taxon>Candidatus Caldarchaeum</taxon>
    </lineage>
</organism>
<feature type="transmembrane region" description="Helical" evidence="6">
    <location>
        <begin position="349"/>
        <end position="370"/>
    </location>
</feature>
<dbReference type="Pfam" id="PF07690">
    <property type="entry name" value="MFS_1"/>
    <property type="match status" value="1"/>
</dbReference>
<proteinExistence type="predicted"/>
<feature type="transmembrane region" description="Helical" evidence="6">
    <location>
        <begin position="163"/>
        <end position="181"/>
    </location>
</feature>
<dbReference type="CDD" id="cd17370">
    <property type="entry name" value="MFS_MJ1317_like"/>
    <property type="match status" value="1"/>
</dbReference>
<feature type="transmembrane region" description="Helical" evidence="6">
    <location>
        <begin position="6"/>
        <end position="24"/>
    </location>
</feature>
<gene>
    <name evidence="7" type="ORF">ENM11_03420</name>
</gene>
<feature type="transmembrane region" description="Helical" evidence="6">
    <location>
        <begin position="36"/>
        <end position="57"/>
    </location>
</feature>
<feature type="transmembrane region" description="Helical" evidence="6">
    <location>
        <begin position="201"/>
        <end position="221"/>
    </location>
</feature>
<dbReference type="GO" id="GO:0022857">
    <property type="term" value="F:transmembrane transporter activity"/>
    <property type="evidence" value="ECO:0007669"/>
    <property type="project" value="InterPro"/>
</dbReference>
<evidence type="ECO:0000256" key="1">
    <source>
        <dbReference type="ARBA" id="ARBA00004651"/>
    </source>
</evidence>
<keyword evidence="4 6" id="KW-1133">Transmembrane helix</keyword>
<evidence type="ECO:0000256" key="5">
    <source>
        <dbReference type="ARBA" id="ARBA00023136"/>
    </source>
</evidence>
<keyword evidence="3 6" id="KW-0812">Transmembrane</keyword>
<dbReference type="SUPFAM" id="SSF103473">
    <property type="entry name" value="MFS general substrate transporter"/>
    <property type="match status" value="1"/>
</dbReference>